<dbReference type="EMBL" id="FOVG01000003">
    <property type="protein sequence ID" value="SFO05610.1"/>
    <property type="molecule type" value="Genomic_DNA"/>
</dbReference>
<dbReference type="InterPro" id="IPR006664">
    <property type="entry name" value="OMP_bac"/>
</dbReference>
<keyword evidence="6" id="KW-1185">Reference proteome</keyword>
<dbReference type="Gene3D" id="3.30.1330.60">
    <property type="entry name" value="OmpA-like domain"/>
    <property type="match status" value="1"/>
</dbReference>
<dbReference type="Proteomes" id="UP000198968">
    <property type="component" value="Unassembled WGS sequence"/>
</dbReference>
<dbReference type="PRINTS" id="PR01021">
    <property type="entry name" value="OMPADOMAIN"/>
</dbReference>
<feature type="domain" description="OmpA-like" evidence="4">
    <location>
        <begin position="41"/>
        <end position="157"/>
    </location>
</feature>
<dbReference type="CDD" id="cd07185">
    <property type="entry name" value="OmpA_C-like"/>
    <property type="match status" value="1"/>
</dbReference>
<evidence type="ECO:0000256" key="2">
    <source>
        <dbReference type="ARBA" id="ARBA00023136"/>
    </source>
</evidence>
<protein>
    <submittedName>
        <fullName evidence="5">Outer membrane protein OmpA</fullName>
    </submittedName>
</protein>
<accession>A0A1I5E2X8</accession>
<evidence type="ECO:0000313" key="5">
    <source>
        <dbReference type="EMBL" id="SFO05610.1"/>
    </source>
</evidence>
<dbReference type="InterPro" id="IPR006665">
    <property type="entry name" value="OmpA-like"/>
</dbReference>
<dbReference type="RefSeq" id="WP_090964540.1">
    <property type="nucleotide sequence ID" value="NZ_FOVG01000003.1"/>
</dbReference>
<name>A0A1I5E2X8_9GAMM</name>
<comment type="subcellular location">
    <subcellularLocation>
        <location evidence="1">Cell outer membrane</location>
    </subcellularLocation>
</comment>
<dbReference type="InterPro" id="IPR036737">
    <property type="entry name" value="OmpA-like_sf"/>
</dbReference>
<sequence>MKKNISIMLLTWALVGCQSKERFSEAQIAAMKSAGFTQNMEGWGLGLSDKILFGVNEAELTPASKSKIQGMAKNLASTGIEHVRIDGHTDNYGKPDYNQQLSLKRANAVAAQWAEGAAIPRGNIVTRGLGMSAPVTSNNSAQGRAQNRRVAIVITAP</sequence>
<reference evidence="6" key="1">
    <citation type="submission" date="2016-10" db="EMBL/GenBank/DDBJ databases">
        <authorList>
            <person name="Varghese N."/>
            <person name="Submissions S."/>
        </authorList>
    </citation>
    <scope>NUCLEOTIDE SEQUENCE [LARGE SCALE GENOMIC DNA]</scope>
    <source>
        <strain evidence="6">OV426</strain>
    </source>
</reference>
<dbReference type="SUPFAM" id="SSF103088">
    <property type="entry name" value="OmpA-like"/>
    <property type="match status" value="1"/>
</dbReference>
<dbReference type="InterPro" id="IPR050330">
    <property type="entry name" value="Bact_OuterMem_StrucFunc"/>
</dbReference>
<dbReference type="OrthoDB" id="9782229at2"/>
<keyword evidence="2 3" id="KW-0472">Membrane</keyword>
<dbReference type="PROSITE" id="PS51257">
    <property type="entry name" value="PROKAR_LIPOPROTEIN"/>
    <property type="match status" value="1"/>
</dbReference>
<dbReference type="PROSITE" id="PS51123">
    <property type="entry name" value="OMPA_2"/>
    <property type="match status" value="1"/>
</dbReference>
<organism evidence="5 6">
    <name type="scientific">Candidatus Pantoea varia</name>
    <dbReference type="NCBI Taxonomy" id="1881036"/>
    <lineage>
        <taxon>Bacteria</taxon>
        <taxon>Pseudomonadati</taxon>
        <taxon>Pseudomonadota</taxon>
        <taxon>Gammaproteobacteria</taxon>
        <taxon>Enterobacterales</taxon>
        <taxon>Erwiniaceae</taxon>
        <taxon>Pantoea</taxon>
    </lineage>
</organism>
<evidence type="ECO:0000256" key="3">
    <source>
        <dbReference type="PROSITE-ProRule" id="PRU00473"/>
    </source>
</evidence>
<dbReference type="GO" id="GO:0009279">
    <property type="term" value="C:cell outer membrane"/>
    <property type="evidence" value="ECO:0007669"/>
    <property type="project" value="UniProtKB-SubCell"/>
</dbReference>
<gene>
    <name evidence="5" type="ORF">SAMN05428971_2734</name>
</gene>
<dbReference type="PANTHER" id="PTHR30329:SF17">
    <property type="entry name" value="LIPOPROTEIN YFIB-RELATED"/>
    <property type="match status" value="1"/>
</dbReference>
<proteinExistence type="predicted"/>
<evidence type="ECO:0000256" key="1">
    <source>
        <dbReference type="ARBA" id="ARBA00004442"/>
    </source>
</evidence>
<evidence type="ECO:0000313" key="6">
    <source>
        <dbReference type="Proteomes" id="UP000198968"/>
    </source>
</evidence>
<dbReference type="PANTHER" id="PTHR30329">
    <property type="entry name" value="STATOR ELEMENT OF FLAGELLAR MOTOR COMPLEX"/>
    <property type="match status" value="1"/>
</dbReference>
<dbReference type="AlphaFoldDB" id="A0A1I5E2X8"/>
<dbReference type="Pfam" id="PF00691">
    <property type="entry name" value="OmpA"/>
    <property type="match status" value="1"/>
</dbReference>
<dbReference type="NCBIfam" id="NF007424">
    <property type="entry name" value="PRK09967.1"/>
    <property type="match status" value="1"/>
</dbReference>
<evidence type="ECO:0000259" key="4">
    <source>
        <dbReference type="PROSITE" id="PS51123"/>
    </source>
</evidence>